<dbReference type="PANTHER" id="PTHR11884:SF1">
    <property type="entry name" value="GOLGI APPARATUS PROTEIN 1"/>
    <property type="match status" value="1"/>
</dbReference>
<keyword evidence="7" id="KW-0325">Glycoprotein</keyword>
<evidence type="ECO:0000256" key="5">
    <source>
        <dbReference type="ARBA" id="ARBA00022989"/>
    </source>
</evidence>
<feature type="transmembrane region" description="Helical" evidence="8">
    <location>
        <begin position="857"/>
        <end position="881"/>
    </location>
</feature>
<evidence type="ECO:0000256" key="7">
    <source>
        <dbReference type="ARBA" id="ARBA00023180"/>
    </source>
</evidence>
<dbReference type="PANTHER" id="PTHR11884">
    <property type="entry name" value="SELECTIN LIGAND RELATED"/>
    <property type="match status" value="1"/>
</dbReference>
<proteinExistence type="predicted"/>
<accession>A0A061QLM5</accession>
<protein>
    <submittedName>
        <fullName evidence="10">Golgi apparatus protein 1</fullName>
    </submittedName>
</protein>
<evidence type="ECO:0000256" key="8">
    <source>
        <dbReference type="SAM" id="Phobius"/>
    </source>
</evidence>
<dbReference type="GO" id="GO:0000139">
    <property type="term" value="C:Golgi membrane"/>
    <property type="evidence" value="ECO:0007669"/>
    <property type="project" value="InterPro"/>
</dbReference>
<keyword evidence="5 8" id="KW-1133">Transmembrane helix</keyword>
<keyword evidence="4" id="KW-0677">Repeat</keyword>
<reference evidence="10" key="1">
    <citation type="submission" date="2014-05" db="EMBL/GenBank/DDBJ databases">
        <title>The transcriptome of the halophilic microalga Tetraselmis sp. GSL018 isolated from the Great Salt Lake, Utah.</title>
        <authorList>
            <person name="Jinkerson R.E."/>
            <person name="D'Adamo S."/>
            <person name="Posewitz M.C."/>
        </authorList>
    </citation>
    <scope>NUCLEOTIDE SEQUENCE</scope>
    <source>
        <strain evidence="10">GSL018</strain>
    </source>
</reference>
<dbReference type="InterPro" id="IPR039728">
    <property type="entry name" value="GLG1"/>
</dbReference>
<evidence type="ECO:0000256" key="3">
    <source>
        <dbReference type="ARBA" id="ARBA00022729"/>
    </source>
</evidence>
<feature type="signal peptide" evidence="9">
    <location>
        <begin position="1"/>
        <end position="25"/>
    </location>
</feature>
<dbReference type="EMBL" id="GBEZ01025536">
    <property type="protein sequence ID" value="JAC61562.1"/>
    <property type="molecule type" value="Transcribed_RNA"/>
</dbReference>
<dbReference type="AlphaFoldDB" id="A0A061QLM5"/>
<keyword evidence="6 8" id="KW-0472">Membrane</keyword>
<gene>
    <name evidence="10" type="primary">ESL1</name>
    <name evidence="10" type="ORF">TSPGSL018_25878</name>
</gene>
<evidence type="ECO:0000256" key="1">
    <source>
        <dbReference type="ARBA" id="ARBA00004479"/>
    </source>
</evidence>
<sequence>MKLTAVAVFGALLFAAAVIPREVLGADGNELAEQVAEAAQAQEYREEAPREVVSDVVKQAPAAVLNAGDGDVSTTGACATDIDSFCVDVTPGGGRIAECLTGHLKEAEKSKKAEAGSGGLSTDCLDELAEFKADRSTNINKDLPLATACKDDAKKFCTEEYVMPESGSVLTCLREVKNQLSQACASEVFRTQEEGANDFRNDAMLYELCVSDAESLCPDVKPGGGRVQECLRSKRAKLSWDCQEELFRQEVENADDIRLSVTLFKKCLADKKKFCSDVKPGNARAKDCLEEKRNEPGFSEDCKKEIENMMERRAVDFRLDPELRTLCRDDIEEVCGYEKESLDSIAGYDARVSSCLMDYRDEILKPECKSRVQQLIALQSEDIRFNVPLADACFDDRQSLCTNVKPGSAAVIRCLQDQRESLSYECRATLFDQEVRMSENIDFQYPLKKACKSELQEFCGDVPHGHARAIKCLQQSLSKSGMSEKCRSEVTRFENRENQDYRLNYRLNTACELEIDTMCASACNPLMGEACGGQVLRCLSEQQDKIKSEECKKEVSYFINMEVTDFRNDVILAEACHGDVDQFCADVKPGEGRVLRCLRDNRDSLSKACAAEEVKLSQQQSTNYNNNPMLKKVCSTERETYCKDVKVGRARVIRCLQESMGKSDFGEACKAELNRRLFRKTVDYRMDPGVSRKCKDDIDNGACTDAKRVANGENAAVLKCLVEKFDLLPNDCQGEVARSTRTALWAYHEEHPLTSACDADVDRLCLDGKPVSFYTYGTISRCLARKAYNASAAGAPSPLSESCAQFVRVGAPGDARRDFATSITLAGVAHKMESFVGLNKGTLATRPVRGQGRQLTLSGWMALSGIFALVVVLVGGSYLMYRKIRYGDTGYNFGYTMVVKSSPTSAV</sequence>
<evidence type="ECO:0000256" key="4">
    <source>
        <dbReference type="ARBA" id="ARBA00022737"/>
    </source>
</evidence>
<evidence type="ECO:0000256" key="6">
    <source>
        <dbReference type="ARBA" id="ARBA00023136"/>
    </source>
</evidence>
<dbReference type="Pfam" id="PF00839">
    <property type="entry name" value="Cys_rich_FGFR"/>
    <property type="match status" value="10"/>
</dbReference>
<evidence type="ECO:0000256" key="9">
    <source>
        <dbReference type="SAM" id="SignalP"/>
    </source>
</evidence>
<dbReference type="InterPro" id="IPR001893">
    <property type="entry name" value="Cys-rich_GLG1_repeat"/>
</dbReference>
<name>A0A061QLM5_9CHLO</name>
<dbReference type="InterPro" id="IPR017873">
    <property type="entry name" value="Cys-rich_GLG1_repeat_euk"/>
</dbReference>
<evidence type="ECO:0000256" key="2">
    <source>
        <dbReference type="ARBA" id="ARBA00022692"/>
    </source>
</evidence>
<keyword evidence="3 9" id="KW-0732">Signal</keyword>
<feature type="chain" id="PRO_5001605160" evidence="9">
    <location>
        <begin position="26"/>
        <end position="907"/>
    </location>
</feature>
<dbReference type="PROSITE" id="PS51289">
    <property type="entry name" value="GLG1_C_RICH"/>
    <property type="match status" value="3"/>
</dbReference>
<organism evidence="10">
    <name type="scientific">Tetraselmis sp. GSL018</name>
    <dbReference type="NCBI Taxonomy" id="582737"/>
    <lineage>
        <taxon>Eukaryota</taxon>
        <taxon>Viridiplantae</taxon>
        <taxon>Chlorophyta</taxon>
        <taxon>core chlorophytes</taxon>
        <taxon>Chlorodendrophyceae</taxon>
        <taxon>Chlorodendrales</taxon>
        <taxon>Chlorodendraceae</taxon>
        <taxon>Tetraselmis</taxon>
    </lineage>
</organism>
<comment type="subcellular location">
    <subcellularLocation>
        <location evidence="1">Membrane</location>
        <topology evidence="1">Single-pass type I membrane protein</topology>
    </subcellularLocation>
</comment>
<evidence type="ECO:0000313" key="10">
    <source>
        <dbReference type="EMBL" id="JAC61562.1"/>
    </source>
</evidence>
<keyword evidence="2 8" id="KW-0812">Transmembrane</keyword>